<sequence>MEQATAFGRTAVRLAERVRSNRVEDRIRTLLTALGKHRSDSRADEVIVLGETVLAAGVP</sequence>
<comment type="caution">
    <text evidence="1">The sequence shown here is derived from an EMBL/GenBank/DDBJ whole genome shotgun (WGS) entry which is preliminary data.</text>
</comment>
<evidence type="ECO:0008006" key="3">
    <source>
        <dbReference type="Google" id="ProtNLM"/>
    </source>
</evidence>
<keyword evidence="2" id="KW-1185">Reference proteome</keyword>
<dbReference type="RefSeq" id="WP_376810439.1">
    <property type="nucleotide sequence ID" value="NZ_JBHTAC010000063.1"/>
</dbReference>
<organism evidence="1 2">
    <name type="scientific">Catellatospora aurea</name>
    <dbReference type="NCBI Taxonomy" id="1337874"/>
    <lineage>
        <taxon>Bacteria</taxon>
        <taxon>Bacillati</taxon>
        <taxon>Actinomycetota</taxon>
        <taxon>Actinomycetes</taxon>
        <taxon>Micromonosporales</taxon>
        <taxon>Micromonosporaceae</taxon>
        <taxon>Catellatospora</taxon>
    </lineage>
</organism>
<reference evidence="2" key="1">
    <citation type="journal article" date="2019" name="Int. J. Syst. Evol. Microbiol.">
        <title>The Global Catalogue of Microorganisms (GCM) 10K type strain sequencing project: providing services to taxonomists for standard genome sequencing and annotation.</title>
        <authorList>
            <consortium name="The Broad Institute Genomics Platform"/>
            <consortium name="The Broad Institute Genome Sequencing Center for Infectious Disease"/>
            <person name="Wu L."/>
            <person name="Ma J."/>
        </authorList>
    </citation>
    <scope>NUCLEOTIDE SEQUENCE [LARGE SCALE GENOMIC DNA]</scope>
    <source>
        <strain evidence="2">CGMCC 1.9106</strain>
    </source>
</reference>
<accession>A0ABW2H628</accession>
<evidence type="ECO:0000313" key="1">
    <source>
        <dbReference type="EMBL" id="MFC7247726.1"/>
    </source>
</evidence>
<dbReference type="Proteomes" id="UP001596392">
    <property type="component" value="Unassembled WGS sequence"/>
</dbReference>
<name>A0ABW2H628_9ACTN</name>
<proteinExistence type="predicted"/>
<evidence type="ECO:0000313" key="2">
    <source>
        <dbReference type="Proteomes" id="UP001596392"/>
    </source>
</evidence>
<protein>
    <recommendedName>
        <fullName evidence="3">ANTAR domain-containing protein</fullName>
    </recommendedName>
</protein>
<dbReference type="EMBL" id="JBHTAC010000063">
    <property type="protein sequence ID" value="MFC7247726.1"/>
    <property type="molecule type" value="Genomic_DNA"/>
</dbReference>
<gene>
    <name evidence="1" type="ORF">ACFQO7_35120</name>
</gene>